<dbReference type="AlphaFoldDB" id="A0A0V1DL23"/>
<dbReference type="EMBL" id="JYDR01002460">
    <property type="protein sequence ID" value="KRY62263.1"/>
    <property type="molecule type" value="Genomic_DNA"/>
</dbReference>
<reference evidence="1 2" key="1">
    <citation type="submission" date="2015-01" db="EMBL/GenBank/DDBJ databases">
        <title>Evolution of Trichinella species and genotypes.</title>
        <authorList>
            <person name="Korhonen P.K."/>
            <person name="Edoardo P."/>
            <person name="Giuseppe L.R."/>
            <person name="Gasser R.B."/>
        </authorList>
    </citation>
    <scope>NUCLEOTIDE SEQUENCE [LARGE SCALE GENOMIC DNA]</scope>
    <source>
        <strain evidence="1">ISS13</strain>
    </source>
</reference>
<proteinExistence type="predicted"/>
<organism evidence="1 2">
    <name type="scientific">Trichinella pseudospiralis</name>
    <name type="common">Parasitic roundworm</name>
    <dbReference type="NCBI Taxonomy" id="6337"/>
    <lineage>
        <taxon>Eukaryota</taxon>
        <taxon>Metazoa</taxon>
        <taxon>Ecdysozoa</taxon>
        <taxon>Nematoda</taxon>
        <taxon>Enoplea</taxon>
        <taxon>Dorylaimia</taxon>
        <taxon>Trichinellida</taxon>
        <taxon>Trichinellidae</taxon>
        <taxon>Trichinella</taxon>
    </lineage>
</organism>
<protein>
    <submittedName>
        <fullName evidence="1">Uncharacterized protein</fullName>
    </submittedName>
</protein>
<name>A0A0V1DL23_TRIPS</name>
<dbReference type="Proteomes" id="UP000054632">
    <property type="component" value="Unassembled WGS sequence"/>
</dbReference>
<gene>
    <name evidence="1" type="ORF">T4A_5877</name>
</gene>
<accession>A0A0V1DL23</accession>
<evidence type="ECO:0000313" key="2">
    <source>
        <dbReference type="Proteomes" id="UP000054632"/>
    </source>
</evidence>
<sequence length="37" mass="4256">MSSNILYHLRTSDVTIVFCHCLSQDFQICSSITLSEY</sequence>
<evidence type="ECO:0000313" key="1">
    <source>
        <dbReference type="EMBL" id="KRY62263.1"/>
    </source>
</evidence>
<comment type="caution">
    <text evidence="1">The sequence shown here is derived from an EMBL/GenBank/DDBJ whole genome shotgun (WGS) entry which is preliminary data.</text>
</comment>